<keyword evidence="5 15" id="KW-0812">Transmembrane</keyword>
<evidence type="ECO:0000256" key="7">
    <source>
        <dbReference type="ARBA" id="ARBA00023136"/>
    </source>
</evidence>
<dbReference type="SUPFAM" id="SSF54534">
    <property type="entry name" value="FKBP-like"/>
    <property type="match status" value="1"/>
</dbReference>
<dbReference type="InterPro" id="IPR027304">
    <property type="entry name" value="Trigger_fact/SurA_dom_sf"/>
</dbReference>
<evidence type="ECO:0000256" key="3">
    <source>
        <dbReference type="ARBA" id="ARBA00022475"/>
    </source>
</evidence>
<evidence type="ECO:0000259" key="16">
    <source>
        <dbReference type="PROSITE" id="PS50198"/>
    </source>
</evidence>
<dbReference type="Pfam" id="PF13145">
    <property type="entry name" value="Rotamase_2"/>
    <property type="match status" value="1"/>
</dbReference>
<keyword evidence="3" id="KW-1003">Cell membrane</keyword>
<evidence type="ECO:0000256" key="4">
    <source>
        <dbReference type="ARBA" id="ARBA00022519"/>
    </source>
</evidence>
<comment type="subcellular location">
    <subcellularLocation>
        <location evidence="1">Cell inner membrane</location>
        <topology evidence="1">Single-pass type II membrane protein</topology>
        <orientation evidence="1">Periplasmic side</orientation>
    </subcellularLocation>
</comment>
<evidence type="ECO:0000256" key="11">
    <source>
        <dbReference type="ARBA" id="ARBA00038408"/>
    </source>
</evidence>
<accession>A0A327JVQ0</accession>
<evidence type="ECO:0000256" key="5">
    <source>
        <dbReference type="ARBA" id="ARBA00022692"/>
    </source>
</evidence>
<gene>
    <name evidence="17" type="ORF">CH339_04780</name>
</gene>
<evidence type="ECO:0000256" key="2">
    <source>
        <dbReference type="ARBA" id="ARBA00018370"/>
    </source>
</evidence>
<proteinExistence type="inferred from homology"/>
<name>A0A327JVQ0_9HYPH</name>
<keyword evidence="14" id="KW-0413">Isomerase</keyword>
<dbReference type="Proteomes" id="UP000249299">
    <property type="component" value="Unassembled WGS sequence"/>
</dbReference>
<dbReference type="AlphaFoldDB" id="A0A327JVQ0"/>
<evidence type="ECO:0000256" key="13">
    <source>
        <dbReference type="ARBA" id="ARBA00042775"/>
    </source>
</evidence>
<dbReference type="PROSITE" id="PS50198">
    <property type="entry name" value="PPIC_PPIASE_2"/>
    <property type="match status" value="1"/>
</dbReference>
<keyword evidence="4" id="KW-0997">Cell inner membrane</keyword>
<dbReference type="Gene3D" id="3.10.50.40">
    <property type="match status" value="1"/>
</dbReference>
<evidence type="ECO:0000256" key="15">
    <source>
        <dbReference type="SAM" id="Phobius"/>
    </source>
</evidence>
<dbReference type="InterPro" id="IPR000297">
    <property type="entry name" value="PPIase_PpiC"/>
</dbReference>
<dbReference type="PANTHER" id="PTHR47529:SF1">
    <property type="entry name" value="PERIPLASMIC CHAPERONE PPID"/>
    <property type="match status" value="1"/>
</dbReference>
<keyword evidence="18" id="KW-1185">Reference proteome</keyword>
<dbReference type="PANTHER" id="PTHR47529">
    <property type="entry name" value="PEPTIDYL-PROLYL CIS-TRANS ISOMERASE D"/>
    <property type="match status" value="1"/>
</dbReference>
<dbReference type="EMBL" id="NPEV01000006">
    <property type="protein sequence ID" value="RAI29002.1"/>
    <property type="molecule type" value="Genomic_DNA"/>
</dbReference>
<evidence type="ECO:0000256" key="1">
    <source>
        <dbReference type="ARBA" id="ARBA00004382"/>
    </source>
</evidence>
<dbReference type="Pfam" id="PF13624">
    <property type="entry name" value="SurA_N_3"/>
    <property type="match status" value="1"/>
</dbReference>
<keyword evidence="8" id="KW-0143">Chaperone</keyword>
<evidence type="ECO:0000256" key="14">
    <source>
        <dbReference type="PROSITE-ProRule" id="PRU00278"/>
    </source>
</evidence>
<protein>
    <recommendedName>
        <fullName evidence="2">Parvulin-like PPIase</fullName>
    </recommendedName>
    <alternativeName>
        <fullName evidence="9">Peptidyl-prolyl cis-trans isomerase plp</fullName>
    </alternativeName>
    <alternativeName>
        <fullName evidence="12">Periplasmic chaperone PpiD</fullName>
    </alternativeName>
    <alternativeName>
        <fullName evidence="13">Periplasmic folding chaperone</fullName>
    </alternativeName>
    <alternativeName>
        <fullName evidence="10">Rotamase plp</fullName>
    </alternativeName>
</protein>
<comment type="caution">
    <text evidence="17">The sequence shown here is derived from an EMBL/GenBank/DDBJ whole genome shotgun (WGS) entry which is preliminary data.</text>
</comment>
<dbReference type="OrthoDB" id="9768393at2"/>
<evidence type="ECO:0000256" key="9">
    <source>
        <dbReference type="ARBA" id="ARBA00030642"/>
    </source>
</evidence>
<dbReference type="InterPro" id="IPR052029">
    <property type="entry name" value="PpiD_chaperone"/>
</dbReference>
<dbReference type="GO" id="GO:0005886">
    <property type="term" value="C:plasma membrane"/>
    <property type="evidence" value="ECO:0007669"/>
    <property type="project" value="UniProtKB-SubCell"/>
</dbReference>
<evidence type="ECO:0000313" key="17">
    <source>
        <dbReference type="EMBL" id="RAI29002.1"/>
    </source>
</evidence>
<feature type="domain" description="PpiC" evidence="16">
    <location>
        <begin position="265"/>
        <end position="352"/>
    </location>
</feature>
<keyword evidence="14" id="KW-0697">Rotamase</keyword>
<evidence type="ECO:0000256" key="12">
    <source>
        <dbReference type="ARBA" id="ARBA00040743"/>
    </source>
</evidence>
<dbReference type="Gene3D" id="1.10.4030.10">
    <property type="entry name" value="Porin chaperone SurA, peptide-binding domain"/>
    <property type="match status" value="1"/>
</dbReference>
<organism evidence="17 18">
    <name type="scientific">Rhodobium orientis</name>
    <dbReference type="NCBI Taxonomy" id="34017"/>
    <lineage>
        <taxon>Bacteria</taxon>
        <taxon>Pseudomonadati</taxon>
        <taxon>Pseudomonadota</taxon>
        <taxon>Alphaproteobacteria</taxon>
        <taxon>Hyphomicrobiales</taxon>
        <taxon>Rhodobiaceae</taxon>
        <taxon>Rhodobium</taxon>
    </lineage>
</organism>
<reference evidence="17 18" key="1">
    <citation type="submission" date="2017-07" db="EMBL/GenBank/DDBJ databases">
        <title>Draft Genome Sequences of Select Purple Nonsulfur Bacteria.</title>
        <authorList>
            <person name="Lasarre B."/>
            <person name="Mckinlay J.B."/>
        </authorList>
    </citation>
    <scope>NUCLEOTIDE SEQUENCE [LARGE SCALE GENOMIC DNA]</scope>
    <source>
        <strain evidence="17 18">DSM 11290</strain>
    </source>
</reference>
<feature type="transmembrane region" description="Helical" evidence="15">
    <location>
        <begin position="12"/>
        <end position="31"/>
    </location>
</feature>
<comment type="similarity">
    <text evidence="11">Belongs to the PpiD chaperone family.</text>
</comment>
<keyword evidence="6 15" id="KW-1133">Transmembrane helix</keyword>
<evidence type="ECO:0000313" key="18">
    <source>
        <dbReference type="Proteomes" id="UP000249299"/>
    </source>
</evidence>
<sequence length="628" mass="68413">MLETLRKSATGWVAKIFIGLLVISFAVWGIADIFRGYGTTTVATVGETEVPVEIFRTTYNRELRQLGQRLRRPVTAQEAAAVGLPQQVLSRLVNEATLNEEARRLKLGLSDEKLAETIRSDPNLQGLNGKFDRNRLQDLLFSLGMNEAYYLAEQRRLSMRQQLAGGIGGGFRAPDAYLEAINQYVNEERTISYIALPASAVGEIPDPSDDDLKTYYEANKADFRAPEYRKLTVISVDPEAVADPKSVKEADIQQTYETSEAYFTPEKRFIRQIVFQDDAAAQAAADRLQSGASFEDIAAERNLTATDTDLGLLGKSEVLDPAIAETAFSMAEPGTSGVIDGRFGTVIVNVKDIQPEQRKPLAEVRDQIALDIAVKLAEGEVLQMHDEIEDARAGGATLAEIAERFGLTARTIDAVDATGKDPEGNDVQLPIAQDLLQAAFDSDVGVENDPLQQTKGFVWYDIQGVTPARDRTLEEARDKVVAAWRAEELNQRLSAKVTELTDRLKGGTDLAAIAGEVGTEVKTAEGLKRNAPKDGIDSAIVAAAFRGPEGDIESVKLGDGSRVLLKVTAVAPPVFFAEAADMQQIREQLNAQIFGSVLAQYVTQIQERLGVTINQQAVASTLGLNDLR</sequence>
<dbReference type="RefSeq" id="WP_111433142.1">
    <property type="nucleotide sequence ID" value="NZ_JACIGG010000004.1"/>
</dbReference>
<keyword evidence="7 15" id="KW-0472">Membrane</keyword>
<dbReference type="SUPFAM" id="SSF109998">
    <property type="entry name" value="Triger factor/SurA peptide-binding domain-like"/>
    <property type="match status" value="1"/>
</dbReference>
<evidence type="ECO:0000256" key="10">
    <source>
        <dbReference type="ARBA" id="ARBA00031484"/>
    </source>
</evidence>
<evidence type="ECO:0000256" key="8">
    <source>
        <dbReference type="ARBA" id="ARBA00023186"/>
    </source>
</evidence>
<dbReference type="GO" id="GO:0003755">
    <property type="term" value="F:peptidyl-prolyl cis-trans isomerase activity"/>
    <property type="evidence" value="ECO:0007669"/>
    <property type="project" value="UniProtKB-KW"/>
</dbReference>
<evidence type="ECO:0000256" key="6">
    <source>
        <dbReference type="ARBA" id="ARBA00022989"/>
    </source>
</evidence>
<dbReference type="InterPro" id="IPR046357">
    <property type="entry name" value="PPIase_dom_sf"/>
</dbReference>